<organism evidence="2 3">
    <name type="scientific">Echria macrotheca</name>
    <dbReference type="NCBI Taxonomy" id="438768"/>
    <lineage>
        <taxon>Eukaryota</taxon>
        <taxon>Fungi</taxon>
        <taxon>Dikarya</taxon>
        <taxon>Ascomycota</taxon>
        <taxon>Pezizomycotina</taxon>
        <taxon>Sordariomycetes</taxon>
        <taxon>Sordariomycetidae</taxon>
        <taxon>Sordariales</taxon>
        <taxon>Schizotheciaceae</taxon>
        <taxon>Echria</taxon>
    </lineage>
</organism>
<evidence type="ECO:0000313" key="3">
    <source>
        <dbReference type="Proteomes" id="UP001239445"/>
    </source>
</evidence>
<gene>
    <name evidence="2" type="ORF">QBC47DRAFT_191898</name>
</gene>
<proteinExistence type="predicted"/>
<dbReference type="EMBL" id="MU839833">
    <property type="protein sequence ID" value="KAK1755614.1"/>
    <property type="molecule type" value="Genomic_DNA"/>
</dbReference>
<sequence length="215" mass="23354">MQLSQADAHHQHHKHAPICAAASTCRALFNVQQRGSLGHSVHDLGIRLFRASAQSPTNNATANAVWSGSSAGISRKHCVAATRLDETEHPTAQAGTGCSILFLPIRPHPASPPSCRCQSRRPRESTPADKSHWAFPRTRFRSPAPAPDRQRAPFGARQFPPASRLVEHLPRDVHCLHALSAILIRPEPTSPGSKITSRTKLGLAVPPFDFPLPDL</sequence>
<feature type="compositionally biased region" description="Basic and acidic residues" evidence="1">
    <location>
        <begin position="121"/>
        <end position="132"/>
    </location>
</feature>
<comment type="caution">
    <text evidence="2">The sequence shown here is derived from an EMBL/GenBank/DDBJ whole genome shotgun (WGS) entry which is preliminary data.</text>
</comment>
<protein>
    <submittedName>
        <fullName evidence="2">Uncharacterized protein</fullName>
    </submittedName>
</protein>
<evidence type="ECO:0000313" key="2">
    <source>
        <dbReference type="EMBL" id="KAK1755614.1"/>
    </source>
</evidence>
<dbReference type="Proteomes" id="UP001239445">
    <property type="component" value="Unassembled WGS sequence"/>
</dbReference>
<reference evidence="2" key="1">
    <citation type="submission" date="2023-06" db="EMBL/GenBank/DDBJ databases">
        <title>Genome-scale phylogeny and comparative genomics of the fungal order Sordariales.</title>
        <authorList>
            <consortium name="Lawrence Berkeley National Laboratory"/>
            <person name="Hensen N."/>
            <person name="Bonometti L."/>
            <person name="Westerberg I."/>
            <person name="Brannstrom I.O."/>
            <person name="Guillou S."/>
            <person name="Cros-Aarteil S."/>
            <person name="Calhoun S."/>
            <person name="Haridas S."/>
            <person name="Kuo A."/>
            <person name="Mondo S."/>
            <person name="Pangilinan J."/>
            <person name="Riley R."/>
            <person name="Labutti K."/>
            <person name="Andreopoulos B."/>
            <person name="Lipzen A."/>
            <person name="Chen C."/>
            <person name="Yanf M."/>
            <person name="Daum C."/>
            <person name="Ng V."/>
            <person name="Clum A."/>
            <person name="Steindorff A."/>
            <person name="Ohm R."/>
            <person name="Martin F."/>
            <person name="Silar P."/>
            <person name="Natvig D."/>
            <person name="Lalanne C."/>
            <person name="Gautier V."/>
            <person name="Ament-Velasquez S.L."/>
            <person name="Kruys A."/>
            <person name="Hutchinson M.I."/>
            <person name="Powell A.J."/>
            <person name="Barry K."/>
            <person name="Miller A.N."/>
            <person name="Grigoriev I.V."/>
            <person name="Debuchy R."/>
            <person name="Gladieux P."/>
            <person name="Thoren M.H."/>
            <person name="Johannesson H."/>
        </authorList>
    </citation>
    <scope>NUCLEOTIDE SEQUENCE</scope>
    <source>
        <strain evidence="2">PSN4</strain>
    </source>
</reference>
<keyword evidence="3" id="KW-1185">Reference proteome</keyword>
<name>A0AAJ0BE49_9PEZI</name>
<evidence type="ECO:0000256" key="1">
    <source>
        <dbReference type="SAM" id="MobiDB-lite"/>
    </source>
</evidence>
<dbReference type="AlphaFoldDB" id="A0AAJ0BE49"/>
<feature type="region of interest" description="Disordered" evidence="1">
    <location>
        <begin position="111"/>
        <end position="156"/>
    </location>
</feature>
<accession>A0AAJ0BE49</accession>